<dbReference type="InterPro" id="IPR020846">
    <property type="entry name" value="MFS_dom"/>
</dbReference>
<organism evidence="3 4">
    <name type="scientific">Mycolicibacterium mageritense</name>
    <name type="common">Mycobacterium mageritense</name>
    <dbReference type="NCBI Taxonomy" id="53462"/>
    <lineage>
        <taxon>Bacteria</taxon>
        <taxon>Bacillati</taxon>
        <taxon>Actinomycetota</taxon>
        <taxon>Actinomycetes</taxon>
        <taxon>Mycobacteriales</taxon>
        <taxon>Mycobacteriaceae</taxon>
        <taxon>Mycolicibacterium</taxon>
    </lineage>
</organism>
<evidence type="ECO:0000256" key="1">
    <source>
        <dbReference type="SAM" id="Phobius"/>
    </source>
</evidence>
<dbReference type="GO" id="GO:0022857">
    <property type="term" value="F:transmembrane transporter activity"/>
    <property type="evidence" value="ECO:0007669"/>
    <property type="project" value="InterPro"/>
</dbReference>
<feature type="domain" description="Major facilitator superfamily (MFS) profile" evidence="2">
    <location>
        <begin position="1"/>
        <end position="108"/>
    </location>
</feature>
<gene>
    <name evidence="3" type="ORF">hbim_03646</name>
</gene>
<dbReference type="RefSeq" id="WP_073903101.1">
    <property type="nucleotide sequence ID" value="NZ_AP027452.1"/>
</dbReference>
<proteinExistence type="predicted"/>
<feature type="transmembrane region" description="Helical" evidence="1">
    <location>
        <begin position="15"/>
        <end position="34"/>
    </location>
</feature>
<dbReference type="EMBL" id="AP027452">
    <property type="protein sequence ID" value="BDY29706.1"/>
    <property type="molecule type" value="Genomic_DNA"/>
</dbReference>
<feature type="transmembrane region" description="Helical" evidence="1">
    <location>
        <begin position="54"/>
        <end position="74"/>
    </location>
</feature>
<keyword evidence="1" id="KW-1133">Transmembrane helix</keyword>
<protein>
    <recommendedName>
        <fullName evidence="2">Major facilitator superfamily (MFS) profile domain-containing protein</fullName>
    </recommendedName>
</protein>
<keyword evidence="1" id="KW-0812">Transmembrane</keyword>
<feature type="transmembrane region" description="Helical" evidence="1">
    <location>
        <begin position="86"/>
        <end position="106"/>
    </location>
</feature>
<evidence type="ECO:0000313" key="3">
    <source>
        <dbReference type="EMBL" id="BDY29706.1"/>
    </source>
</evidence>
<dbReference type="Proteomes" id="UP001241092">
    <property type="component" value="Chromosome"/>
</dbReference>
<accession>A0AAI8TWJ0</accession>
<keyword evidence="1" id="KW-0472">Membrane</keyword>
<reference evidence="3" key="1">
    <citation type="submission" date="2023-03" db="EMBL/GenBank/DDBJ databases">
        <title>Draft genome sequence of a Mycolicibacterium mageritense strain H4_3_1 isolated from a hybrid biological-inorganic system reactor.</title>
        <authorList>
            <person name="Feng X."/>
            <person name="Kazama D."/>
            <person name="Sato K."/>
            <person name="Kobayashi H."/>
        </authorList>
    </citation>
    <scope>NUCLEOTIDE SEQUENCE</scope>
    <source>
        <strain evidence="3">H4_3_1</strain>
    </source>
</reference>
<evidence type="ECO:0000259" key="2">
    <source>
        <dbReference type="PROSITE" id="PS50850"/>
    </source>
</evidence>
<evidence type="ECO:0000313" key="4">
    <source>
        <dbReference type="Proteomes" id="UP001241092"/>
    </source>
</evidence>
<dbReference type="AlphaFoldDB" id="A0AAI8TWJ0"/>
<dbReference type="PROSITE" id="PS50850">
    <property type="entry name" value="MFS"/>
    <property type="match status" value="1"/>
</dbReference>
<sequence>MYPLPPANRRSEVDLAIRIVAGVFASACATAYLFTVGMVLDSRFNPNSGDVHGYGIVFGSILSIPIGLVLSLLVPLVFPRRLWLRAFLVSVPVYTLLTIALFVFVVSE</sequence>
<name>A0AAI8TWJ0_MYCME</name>